<comment type="caution">
    <text evidence="6">The sequence shown here is derived from an EMBL/GenBank/DDBJ whole genome shotgun (WGS) entry which is preliminary data.</text>
</comment>
<evidence type="ECO:0000259" key="5">
    <source>
        <dbReference type="PROSITE" id="PS50113"/>
    </source>
</evidence>
<dbReference type="InterPro" id="IPR036890">
    <property type="entry name" value="HATPase_C_sf"/>
</dbReference>
<protein>
    <submittedName>
        <fullName evidence="6">PAS domain-containing protein</fullName>
    </submittedName>
</protein>
<dbReference type="InterPro" id="IPR003594">
    <property type="entry name" value="HATPase_dom"/>
</dbReference>
<sequence>MESGEEWQLTERVWAGARSGKGNPFAAAVRATRMAMIITDPNRLDNPIVYANDAFLRLTGYTRLEVTGRNCRFLQGPDTDLDAVARIRAAIASERDVQVELLNYRKDGSTFHNAVYISPVHDEDGTLLFFFASQLDVSERHALVEERDRSRATLETNALLLREIGHRARNDLQMISAMLSLQSSSTADPAVRAALSEAMGRVEALGALYREPEEESAGQGSAYDFGQLIRTVAGALIEASGRDDIAVDLHLMPLRLRPKAAGPLALILNELVAGVIKHAFPERAGRLTLRITRDADAVLVTVEDDGAEVGAGASAEGCFEATLIDALCRQIGGTRERRSRPSGGTKVTLRFPAGRIEA</sequence>
<dbReference type="InterPro" id="IPR011495">
    <property type="entry name" value="Sig_transdc_His_kin_sub2_dim/P"/>
</dbReference>
<organism evidence="6 7">
    <name type="scientific">Methylorubrum zatmanii</name>
    <dbReference type="NCBI Taxonomy" id="29429"/>
    <lineage>
        <taxon>Bacteria</taxon>
        <taxon>Pseudomonadati</taxon>
        <taxon>Pseudomonadota</taxon>
        <taxon>Alphaproteobacteria</taxon>
        <taxon>Hyphomicrobiales</taxon>
        <taxon>Methylobacteriaceae</taxon>
        <taxon>Methylorubrum</taxon>
    </lineage>
</organism>
<dbReference type="PANTHER" id="PTHR47429">
    <property type="entry name" value="PROTEIN TWIN LOV 1"/>
    <property type="match status" value="1"/>
</dbReference>
<dbReference type="Pfam" id="PF07568">
    <property type="entry name" value="HisKA_2"/>
    <property type="match status" value="1"/>
</dbReference>
<dbReference type="SMART" id="SM00086">
    <property type="entry name" value="PAC"/>
    <property type="match status" value="1"/>
</dbReference>
<keyword evidence="1" id="KW-0285">Flavoprotein</keyword>
<keyword evidence="7" id="KW-1185">Reference proteome</keyword>
<dbReference type="SMART" id="SM00091">
    <property type="entry name" value="PAS"/>
    <property type="match status" value="1"/>
</dbReference>
<dbReference type="NCBIfam" id="TIGR00229">
    <property type="entry name" value="sensory_box"/>
    <property type="match status" value="1"/>
</dbReference>
<evidence type="ECO:0000259" key="4">
    <source>
        <dbReference type="PROSITE" id="PS50112"/>
    </source>
</evidence>
<reference evidence="7" key="1">
    <citation type="journal article" date="2019" name="Int. J. Syst. Evol. Microbiol.">
        <title>The Global Catalogue of Microorganisms (GCM) 10K type strain sequencing project: providing services to taxonomists for standard genome sequencing and annotation.</title>
        <authorList>
            <consortium name="The Broad Institute Genomics Platform"/>
            <consortium name="The Broad Institute Genome Sequencing Center for Infectious Disease"/>
            <person name="Wu L."/>
            <person name="Ma J."/>
        </authorList>
    </citation>
    <scope>NUCLEOTIDE SEQUENCE [LARGE SCALE GENOMIC DNA]</scope>
    <source>
        <strain evidence="7">CCUG 36916</strain>
    </source>
</reference>
<evidence type="ECO:0000256" key="1">
    <source>
        <dbReference type="ARBA" id="ARBA00022630"/>
    </source>
</evidence>
<feature type="domain" description="PAS" evidence="4">
    <location>
        <begin position="21"/>
        <end position="94"/>
    </location>
</feature>
<gene>
    <name evidence="6" type="ORF">ACFQDP_01805</name>
</gene>
<keyword evidence="2" id="KW-0288">FMN</keyword>
<dbReference type="InterPro" id="IPR000700">
    <property type="entry name" value="PAS-assoc_C"/>
</dbReference>
<dbReference type="SUPFAM" id="SSF55874">
    <property type="entry name" value="ATPase domain of HSP90 chaperone/DNA topoisomerase II/histidine kinase"/>
    <property type="match status" value="1"/>
</dbReference>
<evidence type="ECO:0000256" key="2">
    <source>
        <dbReference type="ARBA" id="ARBA00022643"/>
    </source>
</evidence>
<dbReference type="PROSITE" id="PS50113">
    <property type="entry name" value="PAC"/>
    <property type="match status" value="1"/>
</dbReference>
<evidence type="ECO:0000313" key="7">
    <source>
        <dbReference type="Proteomes" id="UP001596237"/>
    </source>
</evidence>
<dbReference type="SUPFAM" id="SSF55785">
    <property type="entry name" value="PYP-like sensor domain (PAS domain)"/>
    <property type="match status" value="1"/>
</dbReference>
<name>A0ABW1WK66_9HYPH</name>
<feature type="domain" description="PAC" evidence="5">
    <location>
        <begin position="95"/>
        <end position="149"/>
    </location>
</feature>
<dbReference type="Proteomes" id="UP001596237">
    <property type="component" value="Unassembled WGS sequence"/>
</dbReference>
<dbReference type="Gene3D" id="3.30.565.10">
    <property type="entry name" value="Histidine kinase-like ATPase, C-terminal domain"/>
    <property type="match status" value="1"/>
</dbReference>
<dbReference type="RefSeq" id="WP_009866659.1">
    <property type="nucleotide sequence ID" value="NZ_JBHSTT010000006.1"/>
</dbReference>
<dbReference type="PROSITE" id="PS50112">
    <property type="entry name" value="PAS"/>
    <property type="match status" value="1"/>
</dbReference>
<proteinExistence type="predicted"/>
<keyword evidence="3" id="KW-0157">Chromophore</keyword>
<evidence type="ECO:0000313" key="6">
    <source>
        <dbReference type="EMBL" id="MFC6388094.1"/>
    </source>
</evidence>
<accession>A0ABW1WK66</accession>
<dbReference type="InterPro" id="IPR000014">
    <property type="entry name" value="PAS"/>
</dbReference>
<dbReference type="Gene3D" id="3.30.450.20">
    <property type="entry name" value="PAS domain"/>
    <property type="match status" value="1"/>
</dbReference>
<dbReference type="EMBL" id="JBHSTT010000006">
    <property type="protein sequence ID" value="MFC6388094.1"/>
    <property type="molecule type" value="Genomic_DNA"/>
</dbReference>
<dbReference type="PANTHER" id="PTHR47429:SF2">
    <property type="entry name" value="PROTEIN TWIN LOV 1"/>
    <property type="match status" value="1"/>
</dbReference>
<dbReference type="CDD" id="cd00130">
    <property type="entry name" value="PAS"/>
    <property type="match status" value="1"/>
</dbReference>
<dbReference type="Pfam" id="PF02518">
    <property type="entry name" value="HATPase_c"/>
    <property type="match status" value="1"/>
</dbReference>
<evidence type="ECO:0000256" key="3">
    <source>
        <dbReference type="ARBA" id="ARBA00022991"/>
    </source>
</evidence>
<dbReference type="InterPro" id="IPR035965">
    <property type="entry name" value="PAS-like_dom_sf"/>
</dbReference>
<dbReference type="InterPro" id="IPR001610">
    <property type="entry name" value="PAC"/>
</dbReference>
<dbReference type="Pfam" id="PF13426">
    <property type="entry name" value="PAS_9"/>
    <property type="match status" value="1"/>
</dbReference>